<sequence length="238" mass="28368">MDHNKDIYIIADLHLNSHHGEPANIFKKFLEKISSNENILFILGDFFDYWIGDNHKDDFYHQITTWLKQASDKGLKTYFMHGNRDFLIGKKFAKYSGVTIIKDPYYLKIADKKILFSHGDLFCTDDKSYQIYRKWIAYNKPLRFLFRRLPLFLREKTAKNVRSHSYVKNRKHPNIDVTSIGIEKYRKDCDIIIHGHTHRMAIHKEKDHTRYVLGDWFKTGNYIKISKNGDITQVTKYN</sequence>
<feature type="binding site" evidence="10">
    <location>
        <position position="126"/>
    </location>
    <ligand>
        <name>substrate</name>
    </ligand>
</feature>
<dbReference type="CDD" id="cd07398">
    <property type="entry name" value="MPP_YbbF-LpxH"/>
    <property type="match status" value="1"/>
</dbReference>
<dbReference type="PANTHER" id="PTHR34990:SF1">
    <property type="entry name" value="UDP-2,3-DIACYLGLUCOSAMINE HYDROLASE"/>
    <property type="match status" value="1"/>
</dbReference>
<reference evidence="12 13" key="1">
    <citation type="submission" date="2019-03" db="EMBL/GenBank/DDBJ databases">
        <title>Complete Genome Sequence of Allofrancisella frigidaquae Strain SYSU 10HL1970 Isolated from Water-Cooling Systems in China.</title>
        <authorList>
            <person name="Ohrman C."/>
            <person name="Uneklint I."/>
            <person name="Sjodin A."/>
        </authorList>
    </citation>
    <scope>NUCLEOTIDE SEQUENCE [LARGE SCALE GENOMIC DNA]</scope>
    <source>
        <strain evidence="12 13">SYSU 10HL1970</strain>
    </source>
</reference>
<comment type="similarity">
    <text evidence="10">Belongs to the LpxH family.</text>
</comment>
<gene>
    <name evidence="10" type="primary">lpxH</name>
    <name evidence="12" type="ORF">E3E15_05740</name>
</gene>
<dbReference type="GO" id="GO:0019897">
    <property type="term" value="C:extrinsic component of plasma membrane"/>
    <property type="evidence" value="ECO:0007669"/>
    <property type="project" value="UniProtKB-UniRule"/>
</dbReference>
<keyword evidence="7 10" id="KW-0443">Lipid metabolism</keyword>
<keyword evidence="8 10" id="KW-0472">Membrane</keyword>
<keyword evidence="2 10" id="KW-0444">Lipid biosynthesis</keyword>
<evidence type="ECO:0000256" key="2">
    <source>
        <dbReference type="ARBA" id="ARBA00022516"/>
    </source>
</evidence>
<keyword evidence="4 10" id="KW-0441">Lipid A biosynthesis</keyword>
<dbReference type="RefSeq" id="WP_172106943.1">
    <property type="nucleotide sequence ID" value="NZ_CP038017.1"/>
</dbReference>
<feature type="binding site" evidence="10">
    <location>
        <position position="196"/>
    </location>
    <ligand>
        <name>Mn(2+)</name>
        <dbReference type="ChEBI" id="CHEBI:29035"/>
        <label>2</label>
    </ligand>
</feature>
<keyword evidence="1 10" id="KW-1003">Cell membrane</keyword>
<dbReference type="EC" id="3.6.1.54" evidence="10"/>
<evidence type="ECO:0000256" key="5">
    <source>
        <dbReference type="ARBA" id="ARBA00022723"/>
    </source>
</evidence>
<keyword evidence="3 10" id="KW-0997">Cell inner membrane</keyword>
<evidence type="ECO:0000256" key="10">
    <source>
        <dbReference type="HAMAP-Rule" id="MF_00575"/>
    </source>
</evidence>
<keyword evidence="13" id="KW-1185">Reference proteome</keyword>
<feature type="binding site" evidence="10">
    <location>
        <position position="45"/>
    </location>
    <ligand>
        <name>Mn(2+)</name>
        <dbReference type="ChEBI" id="CHEBI:29035"/>
        <label>1</label>
    </ligand>
</feature>
<dbReference type="SUPFAM" id="SSF56300">
    <property type="entry name" value="Metallo-dependent phosphatases"/>
    <property type="match status" value="1"/>
</dbReference>
<dbReference type="GO" id="GO:0009245">
    <property type="term" value="P:lipid A biosynthetic process"/>
    <property type="evidence" value="ECO:0007669"/>
    <property type="project" value="UniProtKB-UniRule"/>
</dbReference>
<dbReference type="InterPro" id="IPR004843">
    <property type="entry name" value="Calcineurin-like_PHP"/>
</dbReference>
<feature type="binding site" evidence="10">
    <location>
        <position position="196"/>
    </location>
    <ligand>
        <name>substrate</name>
    </ligand>
</feature>
<name>A0A6M3HUH5_9GAMM</name>
<feature type="domain" description="Calcineurin-like phosphoesterase" evidence="11">
    <location>
        <begin position="7"/>
        <end position="199"/>
    </location>
</feature>
<dbReference type="KEGG" id="afri:E3E15_05740"/>
<feature type="binding site" evidence="10">
    <location>
        <position position="45"/>
    </location>
    <ligand>
        <name>Mn(2+)</name>
        <dbReference type="ChEBI" id="CHEBI:29035"/>
        <label>2</label>
    </ligand>
</feature>
<dbReference type="InterPro" id="IPR029052">
    <property type="entry name" value="Metallo-depent_PP-like"/>
</dbReference>
<dbReference type="NCBIfam" id="TIGR01854">
    <property type="entry name" value="lipid_A_lpxH"/>
    <property type="match status" value="1"/>
</dbReference>
<evidence type="ECO:0000256" key="3">
    <source>
        <dbReference type="ARBA" id="ARBA00022519"/>
    </source>
</evidence>
<comment type="subcellular location">
    <subcellularLocation>
        <location evidence="10">Cell inner membrane</location>
        <topology evidence="10">Peripheral membrane protein</topology>
        <orientation evidence="10">Cytoplasmic side</orientation>
    </subcellularLocation>
</comment>
<proteinExistence type="inferred from homology"/>
<feature type="binding site" evidence="10">
    <location>
        <position position="83"/>
    </location>
    <ligand>
        <name>Mn(2+)</name>
        <dbReference type="ChEBI" id="CHEBI:29035"/>
        <label>2</label>
    </ligand>
</feature>
<dbReference type="GO" id="GO:0030145">
    <property type="term" value="F:manganese ion binding"/>
    <property type="evidence" value="ECO:0007669"/>
    <property type="project" value="UniProtKB-UniRule"/>
</dbReference>
<accession>A0A6M3HUH5</accession>
<dbReference type="EMBL" id="CP038017">
    <property type="protein sequence ID" value="QIV94874.1"/>
    <property type="molecule type" value="Genomic_DNA"/>
</dbReference>
<keyword evidence="9 10" id="KW-0464">Manganese</keyword>
<evidence type="ECO:0000313" key="12">
    <source>
        <dbReference type="EMBL" id="QIV94874.1"/>
    </source>
</evidence>
<dbReference type="InterPro" id="IPR043461">
    <property type="entry name" value="LpxH-like"/>
</dbReference>
<evidence type="ECO:0000259" key="11">
    <source>
        <dbReference type="Pfam" id="PF00149"/>
    </source>
</evidence>
<dbReference type="Proteomes" id="UP000503320">
    <property type="component" value="Chromosome"/>
</dbReference>
<feature type="binding site" evidence="10">
    <location>
        <position position="12"/>
    </location>
    <ligand>
        <name>Mn(2+)</name>
        <dbReference type="ChEBI" id="CHEBI:29035"/>
        <label>1</label>
    </ligand>
</feature>
<feature type="binding site" evidence="10">
    <location>
        <position position="171"/>
    </location>
    <ligand>
        <name>substrate</name>
    </ligand>
</feature>
<dbReference type="NCBIfam" id="NF003743">
    <property type="entry name" value="PRK05340.1"/>
    <property type="match status" value="1"/>
</dbReference>
<dbReference type="PANTHER" id="PTHR34990">
    <property type="entry name" value="UDP-2,3-DIACYLGLUCOSAMINE HYDROLASE-RELATED"/>
    <property type="match status" value="1"/>
</dbReference>
<feature type="binding site" evidence="10">
    <location>
        <position position="14"/>
    </location>
    <ligand>
        <name>Mn(2+)</name>
        <dbReference type="ChEBI" id="CHEBI:29035"/>
        <label>1</label>
    </ligand>
</feature>
<protein>
    <recommendedName>
        <fullName evidence="10">UDP-2,3-diacylglucosamine hydrolase</fullName>
        <ecNumber evidence="10">3.6.1.54</ecNumber>
    </recommendedName>
    <alternativeName>
        <fullName evidence="10">UDP-2,3-diacylglucosamine diphosphatase</fullName>
    </alternativeName>
</protein>
<evidence type="ECO:0000256" key="8">
    <source>
        <dbReference type="ARBA" id="ARBA00023136"/>
    </source>
</evidence>
<evidence type="ECO:0000256" key="6">
    <source>
        <dbReference type="ARBA" id="ARBA00022801"/>
    </source>
</evidence>
<feature type="binding site" evidence="10">
    <location>
        <position position="168"/>
    </location>
    <ligand>
        <name>substrate</name>
    </ligand>
</feature>
<evidence type="ECO:0000256" key="4">
    <source>
        <dbReference type="ARBA" id="ARBA00022556"/>
    </source>
</evidence>
<comment type="cofactor">
    <cofactor evidence="10">
        <name>Mn(2+)</name>
        <dbReference type="ChEBI" id="CHEBI:29035"/>
    </cofactor>
    <text evidence="10">Binds 2 Mn(2+) ions per subunit in a binuclear metal center.</text>
</comment>
<dbReference type="HAMAP" id="MF_00575">
    <property type="entry name" value="LpxH"/>
    <property type="match status" value="1"/>
</dbReference>
<keyword evidence="6 10" id="KW-0378">Hydrolase</keyword>
<feature type="binding site" evidence="10">
    <location>
        <position position="165"/>
    </location>
    <ligand>
        <name>substrate</name>
    </ligand>
</feature>
<dbReference type="AlphaFoldDB" id="A0A6M3HUH5"/>
<feature type="binding site" evidence="10">
    <location>
        <position position="118"/>
    </location>
    <ligand>
        <name>Mn(2+)</name>
        <dbReference type="ChEBI" id="CHEBI:29035"/>
        <label>2</label>
    </ligand>
</feature>
<dbReference type="Pfam" id="PF00149">
    <property type="entry name" value="Metallophos"/>
    <property type="match status" value="1"/>
</dbReference>
<feature type="binding site" evidence="10">
    <location>
        <begin position="83"/>
        <end position="84"/>
    </location>
    <ligand>
        <name>substrate</name>
    </ligand>
</feature>
<evidence type="ECO:0000313" key="13">
    <source>
        <dbReference type="Proteomes" id="UP000503320"/>
    </source>
</evidence>
<evidence type="ECO:0000256" key="7">
    <source>
        <dbReference type="ARBA" id="ARBA00023098"/>
    </source>
</evidence>
<dbReference type="InterPro" id="IPR010138">
    <property type="entry name" value="UDP-diacylglucosamine_Hdrlase"/>
</dbReference>
<dbReference type="UniPathway" id="UPA00359">
    <property type="reaction ID" value="UER00480"/>
</dbReference>
<comment type="function">
    <text evidence="10">Hydrolyzes the pyrophosphate bond of UDP-2,3-diacylglucosamine to yield 2,3-diacylglucosamine 1-phosphate (lipid X) and UMP by catalyzing the attack of water at the alpha-P atom. Involved in the biosynthesis of lipid A, a phosphorylated glycolipid that anchors the lipopolysaccharide to the outer membrane of the cell.</text>
</comment>
<evidence type="ECO:0000256" key="1">
    <source>
        <dbReference type="ARBA" id="ARBA00022475"/>
    </source>
</evidence>
<comment type="catalytic activity">
    <reaction evidence="10">
        <text>UDP-2-N,3-O-bis[(3R)-3-hydroxytetradecanoyl]-alpha-D-glucosamine + H2O = 2-N,3-O-bis[(3R)-3-hydroxytetradecanoyl]-alpha-D-glucosaminyl 1-phosphate + UMP + 2 H(+)</text>
        <dbReference type="Rhea" id="RHEA:25213"/>
        <dbReference type="ChEBI" id="CHEBI:15377"/>
        <dbReference type="ChEBI" id="CHEBI:15378"/>
        <dbReference type="ChEBI" id="CHEBI:57865"/>
        <dbReference type="ChEBI" id="CHEBI:57957"/>
        <dbReference type="ChEBI" id="CHEBI:78847"/>
        <dbReference type="EC" id="3.6.1.54"/>
    </reaction>
</comment>
<evidence type="ECO:0000256" key="9">
    <source>
        <dbReference type="ARBA" id="ARBA00023211"/>
    </source>
</evidence>
<keyword evidence="5 10" id="KW-0479">Metal-binding</keyword>
<feature type="binding site" evidence="10">
    <location>
        <position position="198"/>
    </location>
    <ligand>
        <name>Mn(2+)</name>
        <dbReference type="ChEBI" id="CHEBI:29035"/>
        <label>1</label>
    </ligand>
</feature>
<dbReference type="GO" id="GO:0005737">
    <property type="term" value="C:cytoplasm"/>
    <property type="evidence" value="ECO:0007669"/>
    <property type="project" value="InterPro"/>
</dbReference>
<organism evidence="12 13">
    <name type="scientific">Allofrancisella frigidaquae</name>
    <dbReference type="NCBI Taxonomy" id="1085644"/>
    <lineage>
        <taxon>Bacteria</taxon>
        <taxon>Pseudomonadati</taxon>
        <taxon>Pseudomonadota</taxon>
        <taxon>Gammaproteobacteria</taxon>
        <taxon>Thiotrichales</taxon>
        <taxon>Francisellaceae</taxon>
        <taxon>Allofrancisella</taxon>
    </lineage>
</organism>
<dbReference type="GO" id="GO:0008758">
    <property type="term" value="F:UDP-2,3-diacylglucosamine hydrolase activity"/>
    <property type="evidence" value="ECO:0007669"/>
    <property type="project" value="UniProtKB-UniRule"/>
</dbReference>
<dbReference type="Gene3D" id="3.60.21.10">
    <property type="match status" value="1"/>
</dbReference>
<comment type="pathway">
    <text evidence="10">Glycolipid biosynthesis; lipid IV(A) biosynthesis; lipid IV(A) from (3R)-3-hydroxytetradecanoyl-[acyl-carrier-protein] and UDP-N-acetyl-alpha-D-glucosamine: step 4/6.</text>
</comment>